<dbReference type="VEuPathDB" id="FungiDB:I7I52_02568"/>
<evidence type="ECO:0000313" key="2">
    <source>
        <dbReference type="Proteomes" id="UP000670092"/>
    </source>
</evidence>
<gene>
    <name evidence="1" type="ORF">I7I52_02568</name>
</gene>
<dbReference type="AlphaFoldDB" id="A0A8H8D7W8"/>
<organism evidence="1 2">
    <name type="scientific">Ajellomyces capsulatus</name>
    <name type="common">Darling's disease fungus</name>
    <name type="synonym">Histoplasma capsulatum</name>
    <dbReference type="NCBI Taxonomy" id="5037"/>
    <lineage>
        <taxon>Eukaryota</taxon>
        <taxon>Fungi</taxon>
        <taxon>Dikarya</taxon>
        <taxon>Ascomycota</taxon>
        <taxon>Pezizomycotina</taxon>
        <taxon>Eurotiomycetes</taxon>
        <taxon>Eurotiomycetidae</taxon>
        <taxon>Onygenales</taxon>
        <taxon>Ajellomycetaceae</taxon>
        <taxon>Histoplasma</taxon>
    </lineage>
</organism>
<accession>A0A8H8D7W8</accession>
<evidence type="ECO:0000313" key="1">
    <source>
        <dbReference type="EMBL" id="KAG5304294.1"/>
    </source>
</evidence>
<protein>
    <submittedName>
        <fullName evidence="1">Uncharacterized protein</fullName>
    </submittedName>
</protein>
<dbReference type="Proteomes" id="UP000670092">
    <property type="component" value="Unassembled WGS sequence"/>
</dbReference>
<comment type="caution">
    <text evidence="1">The sequence shown here is derived from an EMBL/GenBank/DDBJ whole genome shotgun (WGS) entry which is preliminary data.</text>
</comment>
<proteinExistence type="predicted"/>
<dbReference type="EMBL" id="JAEVHI010000001">
    <property type="protein sequence ID" value="KAG5304294.1"/>
    <property type="molecule type" value="Genomic_DNA"/>
</dbReference>
<sequence length="60" mass="6805">MLGPSREGNVRIGIEAGLLRDLIKVLCVECDVNEINAWLHSYKCHVSYIRLERLGPRGLK</sequence>
<name>A0A8H8D7W8_AJECA</name>
<reference evidence="1 2" key="1">
    <citation type="submission" date="2021-01" db="EMBL/GenBank/DDBJ databases">
        <title>Chromosome-level genome assembly of a human fungal pathogen reveals clustering of transcriptionally co-regulated genes.</title>
        <authorList>
            <person name="Voorhies M."/>
            <person name="Cohen S."/>
            <person name="Shea T.P."/>
            <person name="Petrus S."/>
            <person name="Munoz J.F."/>
            <person name="Poplawski S."/>
            <person name="Goldman W.E."/>
            <person name="Michael T."/>
            <person name="Cuomo C.A."/>
            <person name="Sil A."/>
            <person name="Beyhan S."/>
        </authorList>
    </citation>
    <scope>NUCLEOTIDE SEQUENCE [LARGE SCALE GENOMIC DNA]</scope>
    <source>
        <strain evidence="1 2">G184AR</strain>
    </source>
</reference>